<dbReference type="InterPro" id="IPR036291">
    <property type="entry name" value="NAD(P)-bd_dom_sf"/>
</dbReference>
<keyword evidence="4" id="KW-1185">Reference proteome</keyword>
<dbReference type="SUPFAM" id="SSF55347">
    <property type="entry name" value="Glyceraldehyde-3-phosphate dehydrogenase-like, C-terminal domain"/>
    <property type="match status" value="1"/>
</dbReference>
<keyword evidence="3" id="KW-0560">Oxidoreductase</keyword>
<dbReference type="InterPro" id="IPR055170">
    <property type="entry name" value="GFO_IDH_MocA-like_dom"/>
</dbReference>
<proteinExistence type="predicted"/>
<dbReference type="InterPro" id="IPR000683">
    <property type="entry name" value="Gfo/Idh/MocA-like_OxRdtase_N"/>
</dbReference>
<reference evidence="4" key="1">
    <citation type="submission" date="2015-09" db="EMBL/GenBank/DDBJ databases">
        <authorList>
            <person name="Rodrigo-Torres L."/>
            <person name="Arahal D.R."/>
        </authorList>
    </citation>
    <scope>NUCLEOTIDE SEQUENCE [LARGE SCALE GENOMIC DNA]</scope>
    <source>
        <strain evidence="4">CECT 4293</strain>
    </source>
</reference>
<dbReference type="PANTHER" id="PTHR43249:SF1">
    <property type="entry name" value="D-GLUCOSIDE 3-DEHYDROGENASE"/>
    <property type="match status" value="1"/>
</dbReference>
<dbReference type="PANTHER" id="PTHR43249">
    <property type="entry name" value="UDP-N-ACETYL-2-AMINO-2-DEOXY-D-GLUCURONATE OXIDASE"/>
    <property type="match status" value="1"/>
</dbReference>
<feature type="domain" description="Gfo/Idh/MocA-like oxidoreductase N-terminal" evidence="1">
    <location>
        <begin position="2"/>
        <end position="117"/>
    </location>
</feature>
<dbReference type="SUPFAM" id="SSF51735">
    <property type="entry name" value="NAD(P)-binding Rossmann-fold domains"/>
    <property type="match status" value="1"/>
</dbReference>
<accession>A0A0P1E761</accession>
<gene>
    <name evidence="3" type="primary">ydgJ</name>
    <name evidence="3" type="ORF">RUM4293_03647</name>
</gene>
<dbReference type="EMBL" id="CYPS01000057">
    <property type="protein sequence ID" value="CUH44741.1"/>
    <property type="molecule type" value="Genomic_DNA"/>
</dbReference>
<name>A0A0P1E761_9RHOB</name>
<dbReference type="Gene3D" id="3.30.360.10">
    <property type="entry name" value="Dihydrodipicolinate Reductase, domain 2"/>
    <property type="match status" value="1"/>
</dbReference>
<dbReference type="GO" id="GO:0000166">
    <property type="term" value="F:nucleotide binding"/>
    <property type="evidence" value="ECO:0007669"/>
    <property type="project" value="InterPro"/>
</dbReference>
<dbReference type="RefSeq" id="WP_058274697.1">
    <property type="nucleotide sequence ID" value="NZ_CYPS01000057.1"/>
</dbReference>
<feature type="domain" description="GFO/IDH/MocA-like oxidoreductase" evidence="2">
    <location>
        <begin position="129"/>
        <end position="246"/>
    </location>
</feature>
<dbReference type="AlphaFoldDB" id="A0A0P1E761"/>
<protein>
    <submittedName>
        <fullName evidence="3">Putative oxidoreductase YdgJ</fullName>
        <ecNumber evidence="3">1.-.-.-</ecNumber>
    </submittedName>
</protein>
<evidence type="ECO:0000259" key="1">
    <source>
        <dbReference type="Pfam" id="PF01408"/>
    </source>
</evidence>
<dbReference type="Proteomes" id="UP000050786">
    <property type="component" value="Unassembled WGS sequence"/>
</dbReference>
<dbReference type="InterPro" id="IPR052515">
    <property type="entry name" value="Gfo/Idh/MocA_Oxidoreductase"/>
</dbReference>
<dbReference type="Pfam" id="PF22725">
    <property type="entry name" value="GFO_IDH_MocA_C3"/>
    <property type="match status" value="1"/>
</dbReference>
<evidence type="ECO:0000313" key="3">
    <source>
        <dbReference type="EMBL" id="CUH44741.1"/>
    </source>
</evidence>
<sequence>MINVAILGAGIGAQHLDALERLDRTFRVTAMVDQNTGRIEHIRQNSDFRVLSNIQDALDDPEIDVIDICLPPHLHVPTTLAALAAGKHVVCEKPLATSMQDVDRITAAARSTGRQVFPVFQYRWGSSLAQLRHLQRAGLTGAVQTATLETHWSRGADYYAVPWRGTWAGERGGAVLGHAIHNHDLLTHIASDIAWVSAMATTRVNPIETEDCAAICFGMTSGALCTSSISLGAATDETRLRFVFEKLTATSGTEPYAPGQSPWTFVARDSVDQVAVDNALAVVAVEPTGFEGFFTEVGKALRYEANSAVTLQDGAASIGLVTAIYHAARTGQRVALPIRPDHPLYEGWLP</sequence>
<evidence type="ECO:0000313" key="4">
    <source>
        <dbReference type="Proteomes" id="UP000050786"/>
    </source>
</evidence>
<dbReference type="EC" id="1.-.-.-" evidence="3"/>
<dbReference type="GO" id="GO:0016491">
    <property type="term" value="F:oxidoreductase activity"/>
    <property type="evidence" value="ECO:0007669"/>
    <property type="project" value="UniProtKB-KW"/>
</dbReference>
<evidence type="ECO:0000259" key="2">
    <source>
        <dbReference type="Pfam" id="PF22725"/>
    </source>
</evidence>
<dbReference type="Pfam" id="PF01408">
    <property type="entry name" value="GFO_IDH_MocA"/>
    <property type="match status" value="1"/>
</dbReference>
<organism evidence="3 4">
    <name type="scientific">Ruegeria atlantica</name>
    <dbReference type="NCBI Taxonomy" id="81569"/>
    <lineage>
        <taxon>Bacteria</taxon>
        <taxon>Pseudomonadati</taxon>
        <taxon>Pseudomonadota</taxon>
        <taxon>Alphaproteobacteria</taxon>
        <taxon>Rhodobacterales</taxon>
        <taxon>Roseobacteraceae</taxon>
        <taxon>Ruegeria</taxon>
    </lineage>
</organism>
<dbReference type="Gene3D" id="3.40.50.720">
    <property type="entry name" value="NAD(P)-binding Rossmann-like Domain"/>
    <property type="match status" value="1"/>
</dbReference>